<dbReference type="EMBL" id="KN833862">
    <property type="protein sequence ID" value="KIK16288.1"/>
    <property type="molecule type" value="Genomic_DNA"/>
</dbReference>
<organism evidence="3 4">
    <name type="scientific">Pisolithus microcarpus 441</name>
    <dbReference type="NCBI Taxonomy" id="765257"/>
    <lineage>
        <taxon>Eukaryota</taxon>
        <taxon>Fungi</taxon>
        <taxon>Dikarya</taxon>
        <taxon>Basidiomycota</taxon>
        <taxon>Agaricomycotina</taxon>
        <taxon>Agaricomycetes</taxon>
        <taxon>Agaricomycetidae</taxon>
        <taxon>Boletales</taxon>
        <taxon>Sclerodermatineae</taxon>
        <taxon>Pisolithaceae</taxon>
        <taxon>Pisolithus</taxon>
    </lineage>
</organism>
<keyword evidence="2" id="KW-0812">Transmembrane</keyword>
<feature type="region of interest" description="Disordered" evidence="1">
    <location>
        <begin position="70"/>
        <end position="105"/>
    </location>
</feature>
<reference evidence="4" key="2">
    <citation type="submission" date="2015-01" db="EMBL/GenBank/DDBJ databases">
        <title>Evolutionary Origins and Diversification of the Mycorrhizal Mutualists.</title>
        <authorList>
            <consortium name="DOE Joint Genome Institute"/>
            <consortium name="Mycorrhizal Genomics Consortium"/>
            <person name="Kohler A."/>
            <person name="Kuo A."/>
            <person name="Nagy L.G."/>
            <person name="Floudas D."/>
            <person name="Copeland A."/>
            <person name="Barry K.W."/>
            <person name="Cichocki N."/>
            <person name="Veneault-Fourrey C."/>
            <person name="LaButti K."/>
            <person name="Lindquist E.A."/>
            <person name="Lipzen A."/>
            <person name="Lundell T."/>
            <person name="Morin E."/>
            <person name="Murat C."/>
            <person name="Riley R."/>
            <person name="Ohm R."/>
            <person name="Sun H."/>
            <person name="Tunlid A."/>
            <person name="Henrissat B."/>
            <person name="Grigoriev I.V."/>
            <person name="Hibbett D.S."/>
            <person name="Martin F."/>
        </authorList>
    </citation>
    <scope>NUCLEOTIDE SEQUENCE [LARGE SCALE GENOMIC DNA]</scope>
    <source>
        <strain evidence="4">441</strain>
    </source>
</reference>
<dbReference type="AlphaFoldDB" id="A0A0C9Z8R8"/>
<feature type="transmembrane region" description="Helical" evidence="2">
    <location>
        <begin position="20"/>
        <end position="45"/>
    </location>
</feature>
<dbReference type="Proteomes" id="UP000054018">
    <property type="component" value="Unassembled WGS sequence"/>
</dbReference>
<keyword evidence="4" id="KW-1185">Reference proteome</keyword>
<protein>
    <submittedName>
        <fullName evidence="3">Uncharacterized protein</fullName>
    </submittedName>
</protein>
<keyword evidence="2" id="KW-0472">Membrane</keyword>
<name>A0A0C9Z8R8_9AGAM</name>
<reference evidence="3 4" key="1">
    <citation type="submission" date="2014-04" db="EMBL/GenBank/DDBJ databases">
        <authorList>
            <consortium name="DOE Joint Genome Institute"/>
            <person name="Kuo A."/>
            <person name="Kohler A."/>
            <person name="Costa M.D."/>
            <person name="Nagy L.G."/>
            <person name="Floudas D."/>
            <person name="Copeland A."/>
            <person name="Barry K.W."/>
            <person name="Cichocki N."/>
            <person name="Veneault-Fourrey C."/>
            <person name="LaButti K."/>
            <person name="Lindquist E.A."/>
            <person name="Lipzen A."/>
            <person name="Lundell T."/>
            <person name="Morin E."/>
            <person name="Murat C."/>
            <person name="Sun H."/>
            <person name="Tunlid A."/>
            <person name="Henrissat B."/>
            <person name="Grigoriev I.V."/>
            <person name="Hibbett D.S."/>
            <person name="Martin F."/>
            <person name="Nordberg H.P."/>
            <person name="Cantor M.N."/>
            <person name="Hua S.X."/>
        </authorList>
    </citation>
    <scope>NUCLEOTIDE SEQUENCE [LARGE SCALE GENOMIC DNA]</scope>
    <source>
        <strain evidence="3 4">441</strain>
    </source>
</reference>
<evidence type="ECO:0000256" key="2">
    <source>
        <dbReference type="SAM" id="Phobius"/>
    </source>
</evidence>
<evidence type="ECO:0000256" key="1">
    <source>
        <dbReference type="SAM" id="MobiDB-lite"/>
    </source>
</evidence>
<sequence length="105" mass="11005">MNPPTSTPTSSSSGATQLAIPAWLIPLLVIAGFGMSTFSVVSSLYTHARSHLLTQQLPPPVRVHSAIDARHLDSSTQSSLPAGEPPPVAQLRDDVQSTRRAPAGV</sequence>
<gene>
    <name evidence="3" type="ORF">PISMIDRAFT_15923</name>
</gene>
<dbReference type="HOGENOM" id="CLU_2237657_0_0_1"/>
<keyword evidence="2" id="KW-1133">Transmembrane helix</keyword>
<proteinExistence type="predicted"/>
<accession>A0A0C9Z8R8</accession>
<evidence type="ECO:0000313" key="3">
    <source>
        <dbReference type="EMBL" id="KIK16288.1"/>
    </source>
</evidence>
<evidence type="ECO:0000313" key="4">
    <source>
        <dbReference type="Proteomes" id="UP000054018"/>
    </source>
</evidence>